<evidence type="ECO:0000256" key="4">
    <source>
        <dbReference type="ARBA" id="ARBA00022741"/>
    </source>
</evidence>
<keyword evidence="9" id="KW-0472">Membrane</keyword>
<reference evidence="11 12" key="1">
    <citation type="submission" date="2021-01" db="EMBL/GenBank/DDBJ databases">
        <title>Whole genome shotgun sequence of Microbispora amethystogenes NBRC 101907.</title>
        <authorList>
            <person name="Komaki H."/>
            <person name="Tamura T."/>
        </authorList>
    </citation>
    <scope>NUCLEOTIDE SEQUENCE [LARGE SCALE GENOMIC DNA]</scope>
    <source>
        <strain evidence="11 12">NBRC 101907</strain>
    </source>
</reference>
<comment type="caution">
    <text evidence="11">The sequence shown here is derived from an EMBL/GenBank/DDBJ whole genome shotgun (WGS) entry which is preliminary data.</text>
</comment>
<dbReference type="EMBL" id="BOOB01000003">
    <property type="protein sequence ID" value="GIH30237.1"/>
    <property type="molecule type" value="Genomic_DNA"/>
</dbReference>
<evidence type="ECO:0000313" key="11">
    <source>
        <dbReference type="EMBL" id="GIH30237.1"/>
    </source>
</evidence>
<feature type="compositionally biased region" description="Gly residues" evidence="8">
    <location>
        <begin position="504"/>
        <end position="539"/>
    </location>
</feature>
<protein>
    <recommendedName>
        <fullName evidence="1">non-specific serine/threonine protein kinase</fullName>
        <ecNumber evidence="1">2.7.11.1</ecNumber>
    </recommendedName>
</protein>
<evidence type="ECO:0000256" key="3">
    <source>
        <dbReference type="ARBA" id="ARBA00022679"/>
    </source>
</evidence>
<dbReference type="InterPro" id="IPR000719">
    <property type="entry name" value="Prot_kinase_dom"/>
</dbReference>
<dbReference type="EC" id="2.7.11.1" evidence="1"/>
<organism evidence="11 12">
    <name type="scientific">Microbispora amethystogenes</name>
    <dbReference type="NCBI Taxonomy" id="1427754"/>
    <lineage>
        <taxon>Bacteria</taxon>
        <taxon>Bacillati</taxon>
        <taxon>Actinomycetota</taxon>
        <taxon>Actinomycetes</taxon>
        <taxon>Streptosporangiales</taxon>
        <taxon>Streptosporangiaceae</taxon>
        <taxon>Microbispora</taxon>
    </lineage>
</organism>
<dbReference type="Gene3D" id="1.10.510.10">
    <property type="entry name" value="Transferase(Phosphotransferase) domain 1"/>
    <property type="match status" value="1"/>
</dbReference>
<evidence type="ECO:0000256" key="5">
    <source>
        <dbReference type="ARBA" id="ARBA00022777"/>
    </source>
</evidence>
<feature type="compositionally biased region" description="Low complexity" evidence="8">
    <location>
        <begin position="397"/>
        <end position="439"/>
    </location>
</feature>
<feature type="region of interest" description="Disordered" evidence="8">
    <location>
        <begin position="397"/>
        <end position="561"/>
    </location>
</feature>
<dbReference type="RefSeq" id="WP_204283658.1">
    <property type="nucleotide sequence ID" value="NZ_BAABEJ010000001.1"/>
</dbReference>
<gene>
    <name evidence="11" type="ORF">Mam01_04010</name>
</gene>
<feature type="transmembrane region" description="Helical" evidence="9">
    <location>
        <begin position="348"/>
        <end position="371"/>
    </location>
</feature>
<evidence type="ECO:0000256" key="8">
    <source>
        <dbReference type="SAM" id="MobiDB-lite"/>
    </source>
</evidence>
<keyword evidence="12" id="KW-1185">Reference proteome</keyword>
<dbReference type="PROSITE" id="PS00107">
    <property type="entry name" value="PROTEIN_KINASE_ATP"/>
    <property type="match status" value="1"/>
</dbReference>
<feature type="domain" description="Protein kinase" evidence="10">
    <location>
        <begin position="15"/>
        <end position="273"/>
    </location>
</feature>
<dbReference type="CDD" id="cd14014">
    <property type="entry name" value="STKc_PknB_like"/>
    <property type="match status" value="1"/>
</dbReference>
<feature type="compositionally biased region" description="Basic and acidic residues" evidence="8">
    <location>
        <begin position="467"/>
        <end position="480"/>
    </location>
</feature>
<dbReference type="PROSITE" id="PS00108">
    <property type="entry name" value="PROTEIN_KINASE_ST"/>
    <property type="match status" value="1"/>
</dbReference>
<keyword evidence="9" id="KW-1133">Transmembrane helix</keyword>
<name>A0ABQ4F5Y9_9ACTN</name>
<proteinExistence type="predicted"/>
<evidence type="ECO:0000256" key="9">
    <source>
        <dbReference type="SAM" id="Phobius"/>
    </source>
</evidence>
<evidence type="ECO:0000256" key="1">
    <source>
        <dbReference type="ARBA" id="ARBA00012513"/>
    </source>
</evidence>
<evidence type="ECO:0000256" key="2">
    <source>
        <dbReference type="ARBA" id="ARBA00022527"/>
    </source>
</evidence>
<evidence type="ECO:0000256" key="6">
    <source>
        <dbReference type="ARBA" id="ARBA00022840"/>
    </source>
</evidence>
<dbReference type="SUPFAM" id="SSF56112">
    <property type="entry name" value="Protein kinase-like (PK-like)"/>
    <property type="match status" value="1"/>
</dbReference>
<dbReference type="PANTHER" id="PTHR43289:SF6">
    <property type="entry name" value="SERINE_THREONINE-PROTEIN KINASE NEKL-3"/>
    <property type="match status" value="1"/>
</dbReference>
<evidence type="ECO:0000256" key="7">
    <source>
        <dbReference type="PROSITE-ProRule" id="PRU10141"/>
    </source>
</evidence>
<keyword evidence="2" id="KW-0723">Serine/threonine-protein kinase</keyword>
<feature type="compositionally biased region" description="Basic and acidic residues" evidence="8">
    <location>
        <begin position="440"/>
        <end position="451"/>
    </location>
</feature>
<keyword evidence="9" id="KW-0812">Transmembrane</keyword>
<dbReference type="PANTHER" id="PTHR43289">
    <property type="entry name" value="MITOGEN-ACTIVATED PROTEIN KINASE KINASE KINASE 20-RELATED"/>
    <property type="match status" value="1"/>
</dbReference>
<dbReference type="Gene3D" id="3.30.200.20">
    <property type="entry name" value="Phosphorylase Kinase, domain 1"/>
    <property type="match status" value="1"/>
</dbReference>
<keyword evidence="4 7" id="KW-0547">Nucleotide-binding</keyword>
<feature type="compositionally biased region" description="Polar residues" evidence="8">
    <location>
        <begin position="452"/>
        <end position="465"/>
    </location>
</feature>
<evidence type="ECO:0000259" key="10">
    <source>
        <dbReference type="PROSITE" id="PS50011"/>
    </source>
</evidence>
<keyword evidence="3" id="KW-0808">Transferase</keyword>
<sequence>MAEAQTSERVVAGRYRLIEPLGRGGMGTVWRAVDQVLEREVAVKELHQSAEMTGTERDVFTVRTFREARAAGRLSHPNVAAVYDAFEEGGYPWIVLELVPSRTLGSVIREEGPLPPRRVAEIGSQVLAGLRVAHANGVLHRDVKPDNVLLAEDGRVVLTDFGIAAMEDDSPVTRTGMLVGTPAFIAPERAAGRQAQRASDLWSLGVTLFLAVEGRSPFNRGHALATLAAVMYEDAGPLHRAGPLAQVIAGLLVKDPDLRMTADQAVLHLHAVATGRVTDPVVPRPRQAPRLARFVPMFDQGGATAPTPVPVSVPTPLPASVPAPVTGHTFTPTPPSATVSANPRRRPWAVAVGTGALVALVGVAAGAAAFATARTAGDPRAAAVVSVPTVTVFATKTAKPAPGDAGGSAASGSTDGASGRTATRPVANSRGGSYSGNGRRTQENHGGRSAERSNTANKPKPKSQTKPGDKAKAPKGKPAEAGHGTRKPAKGPNAGAAQPPTGKGNQGTGTSGNSGKGNQGTGNPGNQGNGKGTGNGNAAGAGDVSGDFPDGYTQPETDWDA</sequence>
<accession>A0ABQ4F5Y9</accession>
<dbReference type="InterPro" id="IPR017441">
    <property type="entry name" value="Protein_kinase_ATP_BS"/>
</dbReference>
<dbReference type="Pfam" id="PF00069">
    <property type="entry name" value="Pkinase"/>
    <property type="match status" value="1"/>
</dbReference>
<keyword evidence="6 7" id="KW-0067">ATP-binding</keyword>
<dbReference type="PROSITE" id="PS50011">
    <property type="entry name" value="PROTEIN_KINASE_DOM"/>
    <property type="match status" value="1"/>
</dbReference>
<dbReference type="Proteomes" id="UP000651728">
    <property type="component" value="Unassembled WGS sequence"/>
</dbReference>
<feature type="binding site" evidence="7">
    <location>
        <position position="44"/>
    </location>
    <ligand>
        <name>ATP</name>
        <dbReference type="ChEBI" id="CHEBI:30616"/>
    </ligand>
</feature>
<dbReference type="SMART" id="SM00220">
    <property type="entry name" value="S_TKc"/>
    <property type="match status" value="1"/>
</dbReference>
<keyword evidence="5" id="KW-0418">Kinase</keyword>
<dbReference type="InterPro" id="IPR011009">
    <property type="entry name" value="Kinase-like_dom_sf"/>
</dbReference>
<dbReference type="InterPro" id="IPR008271">
    <property type="entry name" value="Ser/Thr_kinase_AS"/>
</dbReference>
<evidence type="ECO:0000313" key="12">
    <source>
        <dbReference type="Proteomes" id="UP000651728"/>
    </source>
</evidence>